<comment type="subcellular location">
    <subcellularLocation>
        <location evidence="6">Cytoplasm</location>
    </subcellularLocation>
</comment>
<feature type="region of interest" description="Jag_N domain" evidence="6">
    <location>
        <begin position="6"/>
        <end position="56"/>
    </location>
</feature>
<keyword evidence="10" id="KW-1185">Reference proteome</keyword>
<dbReference type="CDD" id="cd02414">
    <property type="entry name" value="KH-II_Jag"/>
    <property type="match status" value="1"/>
</dbReference>
<evidence type="ECO:0000256" key="3">
    <source>
        <dbReference type="ARBA" id="ARBA00022960"/>
    </source>
</evidence>
<dbReference type="CDD" id="cd02644">
    <property type="entry name" value="R3H_jag"/>
    <property type="match status" value="1"/>
</dbReference>
<dbReference type="InterPro" id="IPR001374">
    <property type="entry name" value="R3H_dom"/>
</dbReference>
<organism evidence="9 10">
    <name type="scientific">Saccharibacillus alkalitolerans</name>
    <dbReference type="NCBI Taxonomy" id="2705290"/>
    <lineage>
        <taxon>Bacteria</taxon>
        <taxon>Bacillati</taxon>
        <taxon>Bacillota</taxon>
        <taxon>Bacilli</taxon>
        <taxon>Bacillales</taxon>
        <taxon>Paenibacillaceae</taxon>
        <taxon>Saccharibacillus</taxon>
    </lineage>
</organism>
<dbReference type="InterPro" id="IPR034079">
    <property type="entry name" value="R3H_KhpB"/>
</dbReference>
<evidence type="ECO:0000256" key="7">
    <source>
        <dbReference type="SAM" id="MobiDB-lite"/>
    </source>
</evidence>
<keyword evidence="4 6" id="KW-0143">Chaperone</keyword>
<keyword evidence="1 6" id="KW-0963">Cytoplasm</keyword>
<dbReference type="InterPro" id="IPR032782">
    <property type="entry name" value="KhpB_N"/>
</dbReference>
<dbReference type="RefSeq" id="WP_166275537.1">
    <property type="nucleotide sequence ID" value="NZ_JAAFGS010000004.1"/>
</dbReference>
<dbReference type="Pfam" id="PF01424">
    <property type="entry name" value="R3H"/>
    <property type="match status" value="1"/>
</dbReference>
<evidence type="ECO:0000259" key="8">
    <source>
        <dbReference type="PROSITE" id="PS51061"/>
    </source>
</evidence>
<evidence type="ECO:0000256" key="2">
    <source>
        <dbReference type="ARBA" id="ARBA00022884"/>
    </source>
</evidence>
<reference evidence="9 10" key="1">
    <citation type="submission" date="2020-01" db="EMBL/GenBank/DDBJ databases">
        <title>Polyphasic characterisation and genomic insights into a novel alkali tolerant bacterium VR-M41.</title>
        <authorList>
            <person name="Vemuluri V.R."/>
        </authorList>
    </citation>
    <scope>NUCLEOTIDE SEQUENCE [LARGE SCALE GENOMIC DNA]</scope>
    <source>
        <strain evidence="9 10">VR-M41</strain>
    </source>
</reference>
<dbReference type="EMBL" id="JAAFGS010000004">
    <property type="protein sequence ID" value="NGZ76611.1"/>
    <property type="molecule type" value="Genomic_DNA"/>
</dbReference>
<dbReference type="SUPFAM" id="SSF82708">
    <property type="entry name" value="R3H domain"/>
    <property type="match status" value="1"/>
</dbReference>
<accession>A0ABX0F6L9</accession>
<dbReference type="PANTHER" id="PTHR35800">
    <property type="entry name" value="PROTEIN JAG"/>
    <property type="match status" value="1"/>
</dbReference>
<gene>
    <name evidence="6" type="primary">khpB</name>
    <name evidence="6" type="synonym">eloR</name>
    <name evidence="9" type="ORF">GYN08_14885</name>
</gene>
<evidence type="ECO:0000256" key="6">
    <source>
        <dbReference type="HAMAP-Rule" id="MF_00867"/>
    </source>
</evidence>
<comment type="function">
    <text evidence="6">A probable RNA chaperone. Forms a complex with KhpA which binds to cellular RNA and controls its expression. Plays a role in peptidoglycan (PG) homeostasis and cell length regulation.</text>
</comment>
<keyword evidence="3 6" id="KW-0133">Cell shape</keyword>
<dbReference type="InterPro" id="IPR038008">
    <property type="entry name" value="Jag_KH"/>
</dbReference>
<dbReference type="Proteomes" id="UP000800303">
    <property type="component" value="Unassembled WGS sequence"/>
</dbReference>
<dbReference type="Gene3D" id="3.30.300.20">
    <property type="match status" value="1"/>
</dbReference>
<evidence type="ECO:0000313" key="9">
    <source>
        <dbReference type="EMBL" id="NGZ76611.1"/>
    </source>
</evidence>
<comment type="domain">
    <text evidence="6">Has an N-terminal Jag-N domain and 2 RNA-binding domains (KH and R3H).</text>
</comment>
<dbReference type="PROSITE" id="PS51061">
    <property type="entry name" value="R3H"/>
    <property type="match status" value="1"/>
</dbReference>
<evidence type="ECO:0000256" key="4">
    <source>
        <dbReference type="ARBA" id="ARBA00023186"/>
    </source>
</evidence>
<proteinExistence type="inferred from homology"/>
<dbReference type="PANTHER" id="PTHR35800:SF1">
    <property type="entry name" value="RNA-BINDING PROTEIN KHPB"/>
    <property type="match status" value="1"/>
</dbReference>
<evidence type="ECO:0000313" key="10">
    <source>
        <dbReference type="Proteomes" id="UP000800303"/>
    </source>
</evidence>
<dbReference type="NCBIfam" id="NF041568">
    <property type="entry name" value="Jag_EloR"/>
    <property type="match status" value="1"/>
</dbReference>
<feature type="region of interest" description="Disordered" evidence="7">
    <location>
        <begin position="63"/>
        <end position="152"/>
    </location>
</feature>
<dbReference type="SMART" id="SM01245">
    <property type="entry name" value="Jag_N"/>
    <property type="match status" value="1"/>
</dbReference>
<comment type="caution">
    <text evidence="9">The sequence shown here is derived from an EMBL/GenBank/DDBJ whole genome shotgun (WGS) entry which is preliminary data.</text>
</comment>
<sequence length="298" mass="32528">MTSKVTAVGKTVDEAIAQGLAQLGVTRDRVEVNVLEHPSKGFLGLFGSRKAKVELTLIRSSRIPDAPVPPSAESEEAGVPIAVPSEAEFEDQPPRRERPNPAAPAPSAPKSAGGENAPRRERPNPAAPAPMEAEPSETAEVSPESSGIRPDERYREAADFIRDVAAAMGLEVEVDIRKNRDGGLLDISGPELGMLIGRRGQTLDALQLLAGVVANRDSDKFVRLTLDAENFRRRRAKTLEELADRLAERVVRTRKEVVLEPMPPQERKVIHARLQNHPKVETGSRGEEPNRRVVITLK</sequence>
<feature type="compositionally biased region" description="Low complexity" evidence="7">
    <location>
        <begin position="129"/>
        <end position="140"/>
    </location>
</feature>
<keyword evidence="2 6" id="KW-0694">RNA-binding</keyword>
<name>A0ABX0F6L9_9BACL</name>
<dbReference type="Pfam" id="PF14804">
    <property type="entry name" value="Jag_N"/>
    <property type="match status" value="1"/>
</dbReference>
<dbReference type="InterPro" id="IPR039247">
    <property type="entry name" value="KhpB"/>
</dbReference>
<dbReference type="InterPro" id="IPR038247">
    <property type="entry name" value="Jag_N_dom_sf"/>
</dbReference>
<dbReference type="InterPro" id="IPR015946">
    <property type="entry name" value="KH_dom-like_a/b"/>
</dbReference>
<evidence type="ECO:0000256" key="5">
    <source>
        <dbReference type="ARBA" id="ARBA00023316"/>
    </source>
</evidence>
<comment type="subunit">
    <text evidence="6">Forms a complex with KhpA.</text>
</comment>
<feature type="domain" description="R3H" evidence="8">
    <location>
        <begin position="233"/>
        <end position="298"/>
    </location>
</feature>
<dbReference type="Gene3D" id="3.30.30.80">
    <property type="entry name" value="probable RNA-binding protein from clostridium symbiosum atcc 14940"/>
    <property type="match status" value="1"/>
</dbReference>
<dbReference type="HAMAP" id="MF_00867">
    <property type="entry name" value="KhpB"/>
    <property type="match status" value="1"/>
</dbReference>
<comment type="similarity">
    <text evidence="6">Belongs to the KhpB RNA-binding protein family.</text>
</comment>
<dbReference type="InterPro" id="IPR036867">
    <property type="entry name" value="R3H_dom_sf"/>
</dbReference>
<evidence type="ECO:0000256" key="1">
    <source>
        <dbReference type="ARBA" id="ARBA00022490"/>
    </source>
</evidence>
<dbReference type="Gene3D" id="3.30.1370.50">
    <property type="entry name" value="R3H-like domain"/>
    <property type="match status" value="1"/>
</dbReference>
<protein>
    <recommendedName>
        <fullName evidence="6">RNA-binding protein KhpB</fullName>
    </recommendedName>
    <alternativeName>
        <fullName evidence="6">RNA-binding protein EloR</fullName>
    </alternativeName>
</protein>
<dbReference type="SMART" id="SM00393">
    <property type="entry name" value="R3H"/>
    <property type="match status" value="1"/>
</dbReference>
<dbReference type="Pfam" id="PF13083">
    <property type="entry name" value="KH_KhpA-B"/>
    <property type="match status" value="1"/>
</dbReference>
<keyword evidence="5 6" id="KW-0961">Cell wall biogenesis/degradation</keyword>